<dbReference type="PANTHER" id="PTHR43353:SF5">
    <property type="entry name" value="SUCCINATE-SEMIALDEHYDE DEHYDROGENASE, MITOCHONDRIAL"/>
    <property type="match status" value="1"/>
</dbReference>
<keyword evidence="3" id="KW-0560">Oxidoreductase</keyword>
<dbReference type="InterPro" id="IPR015590">
    <property type="entry name" value="Aldehyde_DH_dom"/>
</dbReference>
<dbReference type="EC" id="1.2.1.24" evidence="1"/>
<dbReference type="OrthoDB" id="310895at2759"/>
<dbReference type="InterPro" id="IPR016163">
    <property type="entry name" value="Ald_DH_C"/>
</dbReference>
<keyword evidence="8" id="KW-1185">Reference proteome</keyword>
<dbReference type="EnsemblProtists" id="EKX48684">
    <property type="protein sequence ID" value="EKX48684"/>
    <property type="gene ID" value="GUITHDRAFT_93522"/>
</dbReference>
<organism evidence="6">
    <name type="scientific">Guillardia theta (strain CCMP2712)</name>
    <name type="common">Cryptophyte</name>
    <dbReference type="NCBI Taxonomy" id="905079"/>
    <lineage>
        <taxon>Eukaryota</taxon>
        <taxon>Cryptophyceae</taxon>
        <taxon>Pyrenomonadales</taxon>
        <taxon>Geminigeraceae</taxon>
        <taxon>Guillardia</taxon>
    </lineage>
</organism>
<evidence type="ECO:0000256" key="2">
    <source>
        <dbReference type="ARBA" id="ARBA00019842"/>
    </source>
</evidence>
<dbReference type="OMA" id="AFIGTHK"/>
<evidence type="ECO:0000313" key="8">
    <source>
        <dbReference type="Proteomes" id="UP000011087"/>
    </source>
</evidence>
<proteinExistence type="predicted"/>
<gene>
    <name evidence="6" type="ORF">GUITHDRAFT_93522</name>
</gene>
<evidence type="ECO:0000259" key="5">
    <source>
        <dbReference type="Pfam" id="PF00171"/>
    </source>
</evidence>
<dbReference type="PROSITE" id="PS00070">
    <property type="entry name" value="ALDEHYDE_DEHYDR_CYS"/>
    <property type="match status" value="1"/>
</dbReference>
<dbReference type="KEGG" id="gtt:GUITHDRAFT_93522"/>
<dbReference type="AlphaFoldDB" id="L1JKM3"/>
<dbReference type="GeneID" id="17305552"/>
<evidence type="ECO:0000256" key="1">
    <source>
        <dbReference type="ARBA" id="ARBA00013051"/>
    </source>
</evidence>
<dbReference type="RefSeq" id="XP_005835664.1">
    <property type="nucleotide sequence ID" value="XM_005835607.1"/>
</dbReference>
<dbReference type="InterPro" id="IPR016160">
    <property type="entry name" value="Ald_DH_CS_CYS"/>
</dbReference>
<dbReference type="InterPro" id="IPR016161">
    <property type="entry name" value="Ald_DH/histidinol_DH"/>
</dbReference>
<dbReference type="GO" id="GO:0004777">
    <property type="term" value="F:succinate-semialdehyde dehydrogenase (NAD+) activity"/>
    <property type="evidence" value="ECO:0007669"/>
    <property type="project" value="UniProtKB-EC"/>
</dbReference>
<dbReference type="Proteomes" id="UP000011087">
    <property type="component" value="Unassembled WGS sequence"/>
</dbReference>
<evidence type="ECO:0000256" key="4">
    <source>
        <dbReference type="ARBA" id="ARBA00030806"/>
    </source>
</evidence>
<reference evidence="7" key="3">
    <citation type="submission" date="2016-03" db="UniProtKB">
        <authorList>
            <consortium name="EnsemblProtists"/>
        </authorList>
    </citation>
    <scope>IDENTIFICATION</scope>
</reference>
<dbReference type="EMBL" id="JH992984">
    <property type="protein sequence ID" value="EKX48684.1"/>
    <property type="molecule type" value="Genomic_DNA"/>
</dbReference>
<dbReference type="InterPro" id="IPR050740">
    <property type="entry name" value="Aldehyde_DH_Superfamily"/>
</dbReference>
<feature type="domain" description="Aldehyde dehydrogenase" evidence="5">
    <location>
        <begin position="76"/>
        <end position="508"/>
    </location>
</feature>
<dbReference type="InterPro" id="IPR016162">
    <property type="entry name" value="Ald_DH_N"/>
</dbReference>
<protein>
    <recommendedName>
        <fullName evidence="2">Succinate-semialdehyde dehydrogenase, mitochondrial</fullName>
        <ecNumber evidence="1">1.2.1.24</ecNumber>
    </recommendedName>
    <alternativeName>
        <fullName evidence="4">NAD(+)-dependent succinic semialdehyde dehydrogenase</fullName>
    </alternativeName>
</protein>
<accession>L1JKM3</accession>
<dbReference type="eggNOG" id="KOG2450">
    <property type="taxonomic scope" value="Eukaryota"/>
</dbReference>
<dbReference type="PANTHER" id="PTHR43353">
    <property type="entry name" value="SUCCINATE-SEMIALDEHYDE DEHYDROGENASE, MITOCHONDRIAL"/>
    <property type="match status" value="1"/>
</dbReference>
<name>L1JKM3_GUITC</name>
<sequence length="543" mass="59584">MPAGVSKQHSLEGKKILVKQDDPEYINRPNIDGAKYMINGEIRKWDGAIQTVYSPIFLEGTEEKVQIGCQARLTPKESLEALDAAVAAWGNGAGEWPQMSLSSRIACMEKFVELLKPQREIIVKVLMWEICKVRPDAEKEFDRTMDYINATIKAAKELHNAENNLTEESGILAMIRRKPIGVMLNLGPFNYPFNETYTTLIPAILMGNTCVMKLPNVGCLAHIPTMEAFAQCFPKGVVNFISGAGRETMPPIMETGKVDIFAFIGGSKAADALIKNVPNPHKLKLCLSLEAKNVAIVMEDADLDNAVSECVLGSLSYNGQRCTALKQLMIHTSVMDKFMEKFVAAVGSLKAGLPWEEGVQITPLPEPSKPEYLAELRADAMEKGANVVSPGAAQGWGHTMVFPSIVYPTNMDMRVMQEEQFGPLVSVGTFSSMEEIADYVKQSKYGQQAAVFTSSDVSNLGPLLDVLVNCVSRVNVNSQCQRSPDSFPFTGRKSSALGTLSVVEALKPMIVESLVATKGEERISLFNKVIDSKRCTFLDLQKI</sequence>
<evidence type="ECO:0000313" key="6">
    <source>
        <dbReference type="EMBL" id="EKX48684.1"/>
    </source>
</evidence>
<reference evidence="6 8" key="1">
    <citation type="journal article" date="2012" name="Nature">
        <title>Algal genomes reveal evolutionary mosaicism and the fate of nucleomorphs.</title>
        <authorList>
            <consortium name="DOE Joint Genome Institute"/>
            <person name="Curtis B.A."/>
            <person name="Tanifuji G."/>
            <person name="Burki F."/>
            <person name="Gruber A."/>
            <person name="Irimia M."/>
            <person name="Maruyama S."/>
            <person name="Arias M.C."/>
            <person name="Ball S.G."/>
            <person name="Gile G.H."/>
            <person name="Hirakawa Y."/>
            <person name="Hopkins J.F."/>
            <person name="Kuo A."/>
            <person name="Rensing S.A."/>
            <person name="Schmutz J."/>
            <person name="Symeonidi A."/>
            <person name="Elias M."/>
            <person name="Eveleigh R.J."/>
            <person name="Herman E.K."/>
            <person name="Klute M.J."/>
            <person name="Nakayama T."/>
            <person name="Obornik M."/>
            <person name="Reyes-Prieto A."/>
            <person name="Armbrust E.V."/>
            <person name="Aves S.J."/>
            <person name="Beiko R.G."/>
            <person name="Coutinho P."/>
            <person name="Dacks J.B."/>
            <person name="Durnford D.G."/>
            <person name="Fast N.M."/>
            <person name="Green B.R."/>
            <person name="Grisdale C.J."/>
            <person name="Hempel F."/>
            <person name="Henrissat B."/>
            <person name="Hoppner M.P."/>
            <person name="Ishida K."/>
            <person name="Kim E."/>
            <person name="Koreny L."/>
            <person name="Kroth P.G."/>
            <person name="Liu Y."/>
            <person name="Malik S.B."/>
            <person name="Maier U.G."/>
            <person name="McRose D."/>
            <person name="Mock T."/>
            <person name="Neilson J.A."/>
            <person name="Onodera N.T."/>
            <person name="Poole A.M."/>
            <person name="Pritham E.J."/>
            <person name="Richards T.A."/>
            <person name="Rocap G."/>
            <person name="Roy S.W."/>
            <person name="Sarai C."/>
            <person name="Schaack S."/>
            <person name="Shirato S."/>
            <person name="Slamovits C.H."/>
            <person name="Spencer D.F."/>
            <person name="Suzuki S."/>
            <person name="Worden A.Z."/>
            <person name="Zauner S."/>
            <person name="Barry K."/>
            <person name="Bell C."/>
            <person name="Bharti A.K."/>
            <person name="Crow J.A."/>
            <person name="Grimwood J."/>
            <person name="Kramer R."/>
            <person name="Lindquist E."/>
            <person name="Lucas S."/>
            <person name="Salamov A."/>
            <person name="McFadden G.I."/>
            <person name="Lane C.E."/>
            <person name="Keeling P.J."/>
            <person name="Gray M.W."/>
            <person name="Grigoriev I.V."/>
            <person name="Archibald J.M."/>
        </authorList>
    </citation>
    <scope>NUCLEOTIDE SEQUENCE</scope>
    <source>
        <strain evidence="6 8">CCMP2712</strain>
    </source>
</reference>
<dbReference type="Gene3D" id="3.40.309.10">
    <property type="entry name" value="Aldehyde Dehydrogenase, Chain A, domain 2"/>
    <property type="match status" value="1"/>
</dbReference>
<reference evidence="8" key="2">
    <citation type="submission" date="2012-11" db="EMBL/GenBank/DDBJ databases">
        <authorList>
            <person name="Kuo A."/>
            <person name="Curtis B.A."/>
            <person name="Tanifuji G."/>
            <person name="Burki F."/>
            <person name="Gruber A."/>
            <person name="Irimia M."/>
            <person name="Maruyama S."/>
            <person name="Arias M.C."/>
            <person name="Ball S.G."/>
            <person name="Gile G.H."/>
            <person name="Hirakawa Y."/>
            <person name="Hopkins J.F."/>
            <person name="Rensing S.A."/>
            <person name="Schmutz J."/>
            <person name="Symeonidi A."/>
            <person name="Elias M."/>
            <person name="Eveleigh R.J."/>
            <person name="Herman E.K."/>
            <person name="Klute M.J."/>
            <person name="Nakayama T."/>
            <person name="Obornik M."/>
            <person name="Reyes-Prieto A."/>
            <person name="Armbrust E.V."/>
            <person name="Aves S.J."/>
            <person name="Beiko R.G."/>
            <person name="Coutinho P."/>
            <person name="Dacks J.B."/>
            <person name="Durnford D.G."/>
            <person name="Fast N.M."/>
            <person name="Green B.R."/>
            <person name="Grisdale C."/>
            <person name="Hempe F."/>
            <person name="Henrissat B."/>
            <person name="Hoppner M.P."/>
            <person name="Ishida K.-I."/>
            <person name="Kim E."/>
            <person name="Koreny L."/>
            <person name="Kroth P.G."/>
            <person name="Liu Y."/>
            <person name="Malik S.-B."/>
            <person name="Maier U.G."/>
            <person name="McRose D."/>
            <person name="Mock T."/>
            <person name="Neilson J.A."/>
            <person name="Onodera N.T."/>
            <person name="Poole A.M."/>
            <person name="Pritham E.J."/>
            <person name="Richards T.A."/>
            <person name="Rocap G."/>
            <person name="Roy S.W."/>
            <person name="Sarai C."/>
            <person name="Schaack S."/>
            <person name="Shirato S."/>
            <person name="Slamovits C.H."/>
            <person name="Spencer D.F."/>
            <person name="Suzuki S."/>
            <person name="Worden A.Z."/>
            <person name="Zauner S."/>
            <person name="Barry K."/>
            <person name="Bell C."/>
            <person name="Bharti A.K."/>
            <person name="Crow J.A."/>
            <person name="Grimwood J."/>
            <person name="Kramer R."/>
            <person name="Lindquist E."/>
            <person name="Lucas S."/>
            <person name="Salamov A."/>
            <person name="McFadden G.I."/>
            <person name="Lane C.E."/>
            <person name="Keeling P.J."/>
            <person name="Gray M.W."/>
            <person name="Grigoriev I.V."/>
            <person name="Archibald J.M."/>
        </authorList>
    </citation>
    <scope>NUCLEOTIDE SEQUENCE</scope>
    <source>
        <strain evidence="8">CCMP2712</strain>
    </source>
</reference>
<dbReference type="PaxDb" id="55529-EKX48684"/>
<evidence type="ECO:0000256" key="3">
    <source>
        <dbReference type="ARBA" id="ARBA00023002"/>
    </source>
</evidence>
<dbReference type="HOGENOM" id="CLU_005391_0_1_1"/>
<dbReference type="SUPFAM" id="SSF53720">
    <property type="entry name" value="ALDH-like"/>
    <property type="match status" value="1"/>
</dbReference>
<dbReference type="STRING" id="905079.L1JKM3"/>
<dbReference type="Pfam" id="PF00171">
    <property type="entry name" value="Aldedh"/>
    <property type="match status" value="1"/>
</dbReference>
<evidence type="ECO:0000313" key="7">
    <source>
        <dbReference type="EnsemblProtists" id="EKX48684"/>
    </source>
</evidence>
<dbReference type="Gene3D" id="3.40.605.10">
    <property type="entry name" value="Aldehyde Dehydrogenase, Chain A, domain 1"/>
    <property type="match status" value="1"/>
</dbReference>